<reference evidence="2 3" key="1">
    <citation type="journal article" date="2020" name="Mol. Plant">
        <title>The Chromosome-Based Rubber Tree Genome Provides New Insights into Spurge Genome Evolution and Rubber Biosynthesis.</title>
        <authorList>
            <person name="Liu J."/>
            <person name="Shi C."/>
            <person name="Shi C.C."/>
            <person name="Li W."/>
            <person name="Zhang Q.J."/>
            <person name="Zhang Y."/>
            <person name="Li K."/>
            <person name="Lu H.F."/>
            <person name="Shi C."/>
            <person name="Zhu S.T."/>
            <person name="Xiao Z.Y."/>
            <person name="Nan H."/>
            <person name="Yue Y."/>
            <person name="Zhu X.G."/>
            <person name="Wu Y."/>
            <person name="Hong X.N."/>
            <person name="Fan G.Y."/>
            <person name="Tong Y."/>
            <person name="Zhang D."/>
            <person name="Mao C.L."/>
            <person name="Liu Y.L."/>
            <person name="Hao S.J."/>
            <person name="Liu W.Q."/>
            <person name="Lv M.Q."/>
            <person name="Zhang H.B."/>
            <person name="Liu Y."/>
            <person name="Hu-Tang G.R."/>
            <person name="Wang J.P."/>
            <person name="Wang J.H."/>
            <person name="Sun Y.H."/>
            <person name="Ni S.B."/>
            <person name="Chen W.B."/>
            <person name="Zhang X.C."/>
            <person name="Jiao Y.N."/>
            <person name="Eichler E.E."/>
            <person name="Li G.H."/>
            <person name="Liu X."/>
            <person name="Gao L.Z."/>
        </authorList>
    </citation>
    <scope>NUCLEOTIDE SEQUENCE [LARGE SCALE GENOMIC DNA]</scope>
    <source>
        <strain evidence="3">cv. GT1</strain>
        <tissue evidence="2">Leaf</tissue>
    </source>
</reference>
<keyword evidence="3" id="KW-1185">Reference proteome</keyword>
<feature type="region of interest" description="Disordered" evidence="1">
    <location>
        <begin position="1"/>
        <end position="21"/>
    </location>
</feature>
<organism evidence="2 3">
    <name type="scientific">Hevea brasiliensis</name>
    <name type="common">Para rubber tree</name>
    <name type="synonym">Siphonia brasiliensis</name>
    <dbReference type="NCBI Taxonomy" id="3981"/>
    <lineage>
        <taxon>Eukaryota</taxon>
        <taxon>Viridiplantae</taxon>
        <taxon>Streptophyta</taxon>
        <taxon>Embryophyta</taxon>
        <taxon>Tracheophyta</taxon>
        <taxon>Spermatophyta</taxon>
        <taxon>Magnoliopsida</taxon>
        <taxon>eudicotyledons</taxon>
        <taxon>Gunneridae</taxon>
        <taxon>Pentapetalae</taxon>
        <taxon>rosids</taxon>
        <taxon>fabids</taxon>
        <taxon>Malpighiales</taxon>
        <taxon>Euphorbiaceae</taxon>
        <taxon>Crotonoideae</taxon>
        <taxon>Micrandreae</taxon>
        <taxon>Hevea</taxon>
    </lineage>
</organism>
<protein>
    <submittedName>
        <fullName evidence="2">Uncharacterized protein</fullName>
    </submittedName>
</protein>
<accession>A0A6A6LDB4</accession>
<evidence type="ECO:0000313" key="3">
    <source>
        <dbReference type="Proteomes" id="UP000467840"/>
    </source>
</evidence>
<dbReference type="EMBL" id="JAAGAX010000011">
    <property type="protein sequence ID" value="KAF2298083.1"/>
    <property type="molecule type" value="Genomic_DNA"/>
</dbReference>
<dbReference type="AlphaFoldDB" id="A0A6A6LDB4"/>
<dbReference type="Proteomes" id="UP000467840">
    <property type="component" value="Chromosome 1"/>
</dbReference>
<name>A0A6A6LDB4_HEVBR</name>
<evidence type="ECO:0000313" key="2">
    <source>
        <dbReference type="EMBL" id="KAF2298083.1"/>
    </source>
</evidence>
<comment type="caution">
    <text evidence="2">The sequence shown here is derived from an EMBL/GenBank/DDBJ whole genome shotgun (WGS) entry which is preliminary data.</text>
</comment>
<gene>
    <name evidence="2" type="ORF">GH714_013400</name>
</gene>
<sequence length="75" mass="7893">MDGSMKGRPNGDGGFDNEIEERLGDGGARARGLETGKISGWLVVAREQSLSQLRMRNKAGKVCLGGGFVGLVVDD</sequence>
<evidence type="ECO:0000256" key="1">
    <source>
        <dbReference type="SAM" id="MobiDB-lite"/>
    </source>
</evidence>
<proteinExistence type="predicted"/>